<dbReference type="EMBL" id="SZPR01000043">
    <property type="protein sequence ID" value="TKS96036.1"/>
    <property type="molecule type" value="Genomic_DNA"/>
</dbReference>
<accession>A0A4U5W3N7</accession>
<name>A0A4U5W3N7_STRGB</name>
<evidence type="ECO:0000256" key="1">
    <source>
        <dbReference type="SAM" id="MobiDB-lite"/>
    </source>
</evidence>
<evidence type="ECO:0000313" key="2">
    <source>
        <dbReference type="EMBL" id="TKS96036.1"/>
    </source>
</evidence>
<feature type="region of interest" description="Disordered" evidence="1">
    <location>
        <begin position="1"/>
        <end position="35"/>
    </location>
</feature>
<sequence>MARITVHVEPRHADNSPCDHAVKPSGRPRDPASGCPGRTQFAVVCSEHGDVGGPHHVKVLAEPAAVDHRQEHRAALAAR</sequence>
<reference evidence="2 3" key="1">
    <citation type="submission" date="2019-04" db="EMBL/GenBank/DDBJ databases">
        <title>Streptomyces lasaliensis sp.nov., an Actinomycete isolated from soil which produces the polyether antibiotic lasalocid.</title>
        <authorList>
            <person name="Erwin G."/>
            <person name="Haber C."/>
        </authorList>
    </citation>
    <scope>NUCLEOTIDE SEQUENCE [LARGE SCALE GENOMIC DNA]</scope>
    <source>
        <strain evidence="2 3">DSM 40089</strain>
    </source>
</reference>
<dbReference type="RefSeq" id="WP_137304447.1">
    <property type="nucleotide sequence ID" value="NZ_BMVD01000019.1"/>
</dbReference>
<feature type="compositionally biased region" description="Basic and acidic residues" evidence="1">
    <location>
        <begin position="1"/>
        <end position="14"/>
    </location>
</feature>
<dbReference type="Proteomes" id="UP000308632">
    <property type="component" value="Unassembled WGS sequence"/>
</dbReference>
<proteinExistence type="predicted"/>
<comment type="caution">
    <text evidence="2">The sequence shown here is derived from an EMBL/GenBank/DDBJ whole genome shotgun (WGS) entry which is preliminary data.</text>
</comment>
<evidence type="ECO:0000313" key="3">
    <source>
        <dbReference type="Proteomes" id="UP000308632"/>
    </source>
</evidence>
<dbReference type="AlphaFoldDB" id="A0A4U5W3N7"/>
<protein>
    <submittedName>
        <fullName evidence="2">Uncharacterized protein</fullName>
    </submittedName>
</protein>
<gene>
    <name evidence="2" type="ORF">E4U92_34770</name>
</gene>
<organism evidence="2 3">
    <name type="scientific">Streptomyces galbus</name>
    <dbReference type="NCBI Taxonomy" id="33898"/>
    <lineage>
        <taxon>Bacteria</taxon>
        <taxon>Bacillati</taxon>
        <taxon>Actinomycetota</taxon>
        <taxon>Actinomycetes</taxon>
        <taxon>Kitasatosporales</taxon>
        <taxon>Streptomycetaceae</taxon>
        <taxon>Streptomyces</taxon>
    </lineage>
</organism>